<accession>A0A238FK64</accession>
<feature type="compositionally biased region" description="Basic and acidic residues" evidence="7">
    <location>
        <begin position="292"/>
        <end position="301"/>
    </location>
</feature>
<keyword evidence="5 6" id="KW-0067">ATP-binding</keyword>
<dbReference type="SUPFAM" id="SSF56112">
    <property type="entry name" value="Protein kinase-like (PK-like)"/>
    <property type="match status" value="1"/>
</dbReference>
<organism evidence="9 10">
    <name type="scientific">Microbotryum intermedium</name>
    <dbReference type="NCBI Taxonomy" id="269621"/>
    <lineage>
        <taxon>Eukaryota</taxon>
        <taxon>Fungi</taxon>
        <taxon>Dikarya</taxon>
        <taxon>Basidiomycota</taxon>
        <taxon>Pucciniomycotina</taxon>
        <taxon>Microbotryomycetes</taxon>
        <taxon>Microbotryales</taxon>
        <taxon>Microbotryaceae</taxon>
        <taxon>Microbotryum</taxon>
    </lineage>
</organism>
<dbReference type="InterPro" id="IPR011009">
    <property type="entry name" value="Kinase-like_dom_sf"/>
</dbReference>
<feature type="compositionally biased region" description="Low complexity" evidence="7">
    <location>
        <begin position="629"/>
        <end position="638"/>
    </location>
</feature>
<dbReference type="GO" id="GO:0004709">
    <property type="term" value="F:MAP kinase kinase kinase activity"/>
    <property type="evidence" value="ECO:0007669"/>
    <property type="project" value="UniProtKB-ARBA"/>
</dbReference>
<feature type="compositionally biased region" description="Polar residues" evidence="7">
    <location>
        <begin position="1037"/>
        <end position="1055"/>
    </location>
</feature>
<feature type="compositionally biased region" description="Polar residues" evidence="7">
    <location>
        <begin position="404"/>
        <end position="413"/>
    </location>
</feature>
<evidence type="ECO:0000259" key="8">
    <source>
        <dbReference type="PROSITE" id="PS50011"/>
    </source>
</evidence>
<feature type="compositionally biased region" description="Low complexity" evidence="7">
    <location>
        <begin position="160"/>
        <end position="178"/>
    </location>
</feature>
<dbReference type="Pfam" id="PF00069">
    <property type="entry name" value="Pkinase"/>
    <property type="match status" value="1"/>
</dbReference>
<feature type="compositionally biased region" description="Basic and acidic residues" evidence="7">
    <location>
        <begin position="1139"/>
        <end position="1155"/>
    </location>
</feature>
<feature type="compositionally biased region" description="Basic and acidic residues" evidence="7">
    <location>
        <begin position="1005"/>
        <end position="1016"/>
    </location>
</feature>
<feature type="region of interest" description="Disordered" evidence="7">
    <location>
        <begin position="268"/>
        <end position="897"/>
    </location>
</feature>
<dbReference type="SMART" id="SM00220">
    <property type="entry name" value="S_TKc"/>
    <property type="match status" value="1"/>
</dbReference>
<evidence type="ECO:0000256" key="2">
    <source>
        <dbReference type="ARBA" id="ARBA00022679"/>
    </source>
</evidence>
<dbReference type="InterPro" id="IPR000719">
    <property type="entry name" value="Prot_kinase_dom"/>
</dbReference>
<dbReference type="PROSITE" id="PS50011">
    <property type="entry name" value="PROTEIN_KINASE_DOM"/>
    <property type="match status" value="1"/>
</dbReference>
<evidence type="ECO:0000256" key="1">
    <source>
        <dbReference type="ARBA" id="ARBA00006529"/>
    </source>
</evidence>
<dbReference type="STRING" id="269621.A0A238FK64"/>
<dbReference type="FunFam" id="1.10.510.10:FF:000182">
    <property type="entry name" value="MAP kinase kinase kinase mkh1"/>
    <property type="match status" value="1"/>
</dbReference>
<feature type="compositionally biased region" description="Low complexity" evidence="7">
    <location>
        <begin position="1103"/>
        <end position="1123"/>
    </location>
</feature>
<evidence type="ECO:0000256" key="3">
    <source>
        <dbReference type="ARBA" id="ARBA00022741"/>
    </source>
</evidence>
<dbReference type="PANTHER" id="PTHR48016">
    <property type="entry name" value="MAP KINASE KINASE KINASE SSK2-RELATED-RELATED"/>
    <property type="match status" value="1"/>
</dbReference>
<feature type="compositionally biased region" description="Polar residues" evidence="7">
    <location>
        <begin position="465"/>
        <end position="489"/>
    </location>
</feature>
<feature type="compositionally biased region" description="Polar residues" evidence="7">
    <location>
        <begin position="76"/>
        <end position="85"/>
    </location>
</feature>
<evidence type="ECO:0000313" key="10">
    <source>
        <dbReference type="Proteomes" id="UP000198372"/>
    </source>
</evidence>
<keyword evidence="10" id="KW-1185">Reference proteome</keyword>
<feature type="compositionally biased region" description="Low complexity" evidence="7">
    <location>
        <begin position="358"/>
        <end position="370"/>
    </location>
</feature>
<feature type="compositionally biased region" description="Basic and acidic residues" evidence="7">
    <location>
        <begin position="325"/>
        <end position="339"/>
    </location>
</feature>
<feature type="binding site" evidence="6">
    <location>
        <position position="1382"/>
    </location>
    <ligand>
        <name>ATP</name>
        <dbReference type="ChEBI" id="CHEBI:30616"/>
    </ligand>
</feature>
<feature type="compositionally biased region" description="Pro residues" evidence="7">
    <location>
        <begin position="587"/>
        <end position="598"/>
    </location>
</feature>
<feature type="compositionally biased region" description="Polar residues" evidence="7">
    <location>
        <begin position="643"/>
        <end position="652"/>
    </location>
</feature>
<feature type="region of interest" description="Disordered" evidence="7">
    <location>
        <begin position="1"/>
        <end position="180"/>
    </location>
</feature>
<feature type="compositionally biased region" description="Low complexity" evidence="7">
    <location>
        <begin position="688"/>
        <end position="702"/>
    </location>
</feature>
<feature type="compositionally biased region" description="Low complexity" evidence="7">
    <location>
        <begin position="1231"/>
        <end position="1240"/>
    </location>
</feature>
<evidence type="ECO:0000256" key="6">
    <source>
        <dbReference type="PROSITE-ProRule" id="PRU10141"/>
    </source>
</evidence>
<feature type="domain" description="Protein kinase" evidence="8">
    <location>
        <begin position="1353"/>
        <end position="1643"/>
    </location>
</feature>
<dbReference type="InterPro" id="IPR017441">
    <property type="entry name" value="Protein_kinase_ATP_BS"/>
</dbReference>
<proteinExistence type="inferred from homology"/>
<evidence type="ECO:0000256" key="5">
    <source>
        <dbReference type="ARBA" id="ARBA00022840"/>
    </source>
</evidence>
<dbReference type="OrthoDB" id="266718at2759"/>
<gene>
    <name evidence="9" type="ORF">BQ2448_4068</name>
</gene>
<feature type="compositionally biased region" description="Polar residues" evidence="7">
    <location>
        <begin position="554"/>
        <end position="574"/>
    </location>
</feature>
<feature type="compositionally biased region" description="Low complexity" evidence="7">
    <location>
        <begin position="537"/>
        <end position="553"/>
    </location>
</feature>
<evidence type="ECO:0000256" key="4">
    <source>
        <dbReference type="ARBA" id="ARBA00022777"/>
    </source>
</evidence>
<keyword evidence="4" id="KW-0418">Kinase</keyword>
<feature type="compositionally biased region" description="Low complexity" evidence="7">
    <location>
        <begin position="34"/>
        <end position="48"/>
    </location>
</feature>
<evidence type="ECO:0000313" key="9">
    <source>
        <dbReference type="EMBL" id="SCV72531.1"/>
    </source>
</evidence>
<dbReference type="InterPro" id="IPR050538">
    <property type="entry name" value="MAP_kinase_kinase_kinase"/>
</dbReference>
<dbReference type="InterPro" id="IPR008271">
    <property type="entry name" value="Ser/Thr_kinase_AS"/>
</dbReference>
<dbReference type="GO" id="GO:0000196">
    <property type="term" value="P:cell integrity MAPK cascade"/>
    <property type="evidence" value="ECO:0007669"/>
    <property type="project" value="UniProtKB-ARBA"/>
</dbReference>
<keyword evidence="3 6" id="KW-0547">Nucleotide-binding</keyword>
<dbReference type="GO" id="GO:0005524">
    <property type="term" value="F:ATP binding"/>
    <property type="evidence" value="ECO:0007669"/>
    <property type="project" value="UniProtKB-UniRule"/>
</dbReference>
<protein>
    <submittedName>
        <fullName evidence="9">BQ2448_4068 protein</fullName>
    </submittedName>
</protein>
<name>A0A238FK64_9BASI</name>
<dbReference type="Proteomes" id="UP000198372">
    <property type="component" value="Unassembled WGS sequence"/>
</dbReference>
<sequence>MQQDDRRRAGGGGGGGGGGGSTRPSATLYTGNNSSSSSQSRGDYSQPSPSSRAHHPGLMSPASGSTSSSSSSSSSRLPQQPLSNDGTRRPSASADPRYRRDESMIHSPYGPLPGNSMYPMQHDQGSSSASARSPRLPPLQHPHQHSGWSGDALGRTRANSNSPQSPSSRTFSSSTLPSGTSLWATKDLDEDLKRVNLDKCTSGEAIRETIFSRLEIADSDANRYEVRLTTVDGDAGRPISTDEIWDLWSSGRGKGRAIYLREYVPDRRADDDDDIPVGMSAERLNQASRSKGGREDKDHGQSHSGRSTGLAGSPVATRPTYVLPAREHSPRSGQHDVDHAPGSTSLRSERPSWTWGPSQRSGHQRSSSSGNQLDTVSHAPTPPLDHRHDRSGGVTPTPDEFGRANNSSSSAWTHSPPLGSAGPQFETFAGSGGGGGNHNAPFSSRNTIPQVLSPAGAAPNAPADSLSSWPRTNTNTGGMAARQFQQSSHPPVHPADARAVLPQYQPYVKAGRAPPSAPVFHNLALQQSNPPPPAHPSRPTTHSSQSSSTLLSPNQRQMASKSVDNLRGQFNSSAPPGYSRAYGSMRSPPPVPPGPPSQPHRSSSSSQSNQPTPAQSPMPFNPRIMAQNSAPAPAASYYRSGLGSYTTSAPNSFPTPSPPSRGPYTTSSTLPVGQVWPAPTRRTMDRQSNPNTNPTSTASNFPDLTRRLDLQPGQTLQAAGTRQRGFSDAAPPSAAHMISHDPSTPDPAQLSHRRASSSGLDLVDRDRYGSVPTPDRNSEGSSTTDEARTRRGSVPTKGLKATGQFQQLQHGRDNSSSSFASSNSSASHTSSSRWRESNPSPTHAMAGQDDGSRGGSNDDERPLFASPPSSARSSTSASASGPLTPAQDNPPVASGGVRTSTIPTVVLHAGQTSPLLDAFGDPIDEESATWFPVNQPAPKAPTTKLTSEIASALREQASAPSVKLLESVDEQSDTMREGKWAREARKALLERLNIDEDDAAGTMVRTDRTASTGKDEFGDDLDEEGGTFMPGFGPARTPTSDEQPTKASPPVQVSYTLRDEPASRLSSPTVGTPTRRPNLRLEMPSEPASSLGVDTATRLNQWSSGSSGSASVTSAAPPNSARRSAGDGSGDMSTILSSRRAERAEKLRNKTEKTVSLHAPSPGMGSRRGSFRDRADDENLSWAVRPAVETVLENLDVYFPDVDLDKPAFAMPTPVPGTPSPGKETAPPAPATVSSTSSSSQASSQVATASTAATSVASTAFSPAVRRALSNSGLMQRKSIRYVAQDRKRAMQKAGRTMATVVHGLGSSLLRRKSTKLFGARIEEVTGADLGRLSNTIREDAGEENPDNFSYKWIKGDLIGRGSFGHVYIGFSVTTGETIAVKQVELPKTQSDASNERTKSMVASLRGEIELLQDLDHPNIVLYLGMEQTPLHLSIFLEYVPGGSIGRIVRTHGKFEEDVIKFFTMQILEGLSYLHGLGILHRDMKADNILTDHDGMCKISDFGTSKKSSELTWLVGRRTDSVTDPDSLCSADIYNNDENMSMMQGSLFWMAPEVIYNMKTGYSAKADIWSFGCILIEMFAGRRPWSEDEQLQAMFKIATERRRPPIPSDVTLSSEADEFINNCLAINPDERPKAYELLRHPFLTLPETWSFTQTSLYSVMADEEQRRHAAATKAASNQ</sequence>
<dbReference type="Gene3D" id="1.10.510.10">
    <property type="entry name" value="Transferase(Phosphotransferase) domain 1"/>
    <property type="match status" value="1"/>
</dbReference>
<dbReference type="PANTHER" id="PTHR48016:SF48">
    <property type="entry name" value="SERINE_THREONINE-PROTEIN KINASE BCK1_SLK1_SSP31"/>
    <property type="match status" value="1"/>
</dbReference>
<comment type="similarity">
    <text evidence="1">Belongs to the protein kinase superfamily. STE Ser/Thr protein kinase family. MAP kinase kinase kinase subfamily.</text>
</comment>
<feature type="region of interest" description="Disordered" evidence="7">
    <location>
        <begin position="1212"/>
        <end position="1240"/>
    </location>
</feature>
<feature type="compositionally biased region" description="Polar residues" evidence="7">
    <location>
        <begin position="22"/>
        <end position="33"/>
    </location>
</feature>
<feature type="compositionally biased region" description="Low complexity" evidence="7">
    <location>
        <begin position="60"/>
        <end position="75"/>
    </location>
</feature>
<feature type="compositionally biased region" description="Basic and acidic residues" evidence="7">
    <location>
        <begin position="850"/>
        <end position="862"/>
    </location>
</feature>
<evidence type="ECO:0000256" key="7">
    <source>
        <dbReference type="SAM" id="MobiDB-lite"/>
    </source>
</evidence>
<feature type="compositionally biased region" description="Low complexity" evidence="7">
    <location>
        <begin position="814"/>
        <end position="832"/>
    </location>
</feature>
<feature type="region of interest" description="Disordered" evidence="7">
    <location>
        <begin position="1003"/>
        <end position="1172"/>
    </location>
</feature>
<keyword evidence="2" id="KW-0808">Transferase</keyword>
<dbReference type="PROSITE" id="PS00107">
    <property type="entry name" value="PROTEIN_KINASE_ATP"/>
    <property type="match status" value="1"/>
</dbReference>
<dbReference type="FunFam" id="3.30.200.20:FF:000387">
    <property type="entry name" value="Serine/threonine-protein kinase STE11"/>
    <property type="match status" value="1"/>
</dbReference>
<dbReference type="PROSITE" id="PS00108">
    <property type="entry name" value="PROTEIN_KINASE_ST"/>
    <property type="match status" value="1"/>
</dbReference>
<reference evidence="10" key="1">
    <citation type="submission" date="2016-09" db="EMBL/GenBank/DDBJ databases">
        <authorList>
            <person name="Jeantristanb JTB J.-T."/>
            <person name="Ricardo R."/>
        </authorList>
    </citation>
    <scope>NUCLEOTIDE SEQUENCE [LARGE SCALE GENOMIC DNA]</scope>
</reference>
<feature type="compositionally biased region" description="Gly residues" evidence="7">
    <location>
        <begin position="10"/>
        <end position="21"/>
    </location>
</feature>
<feature type="compositionally biased region" description="Low complexity" evidence="7">
    <location>
        <begin position="863"/>
        <end position="886"/>
    </location>
</feature>
<feature type="compositionally biased region" description="Polar residues" evidence="7">
    <location>
        <begin position="440"/>
        <end position="450"/>
    </location>
</feature>
<dbReference type="EMBL" id="FMSP01000009">
    <property type="protein sequence ID" value="SCV72531.1"/>
    <property type="molecule type" value="Genomic_DNA"/>
</dbReference>
<feature type="compositionally biased region" description="Low complexity" evidence="7">
    <location>
        <begin position="599"/>
        <end position="613"/>
    </location>
</feature>